<dbReference type="AlphaFoldDB" id="A0A0N0P4L5"/>
<evidence type="ECO:0000256" key="1">
    <source>
        <dbReference type="ARBA" id="ARBA00022679"/>
    </source>
</evidence>
<dbReference type="PANTHER" id="PTHR23245">
    <property type="entry name" value="TRNA METHYLTRANSFERASE"/>
    <property type="match status" value="1"/>
</dbReference>
<dbReference type="EMBL" id="LJSK01000188">
    <property type="protein sequence ID" value="KPI85436.1"/>
    <property type="molecule type" value="Genomic_DNA"/>
</dbReference>
<dbReference type="SUPFAM" id="SSF53335">
    <property type="entry name" value="S-adenosyl-L-methionine-dependent methyltransferases"/>
    <property type="match status" value="1"/>
</dbReference>
<dbReference type="Gene3D" id="3.30.300.110">
    <property type="entry name" value="Met-10+ protein-like domains"/>
    <property type="match status" value="1"/>
</dbReference>
<dbReference type="GO" id="GO:0008175">
    <property type="term" value="F:tRNA methyltransferase activity"/>
    <property type="evidence" value="ECO:0007669"/>
    <property type="project" value="TreeGrafter"/>
</dbReference>
<proteinExistence type="predicted"/>
<dbReference type="InterPro" id="IPR029063">
    <property type="entry name" value="SAM-dependent_MTases_sf"/>
</dbReference>
<dbReference type="OrthoDB" id="263283at2759"/>
<comment type="caution">
    <text evidence="6">The sequence shown here is derived from an EMBL/GenBank/DDBJ whole genome shotgun (WGS) entry which is preliminary data.</text>
</comment>
<name>A0A0N0P4L5_LEPSE</name>
<evidence type="ECO:0000256" key="2">
    <source>
        <dbReference type="ARBA" id="ARBA00022691"/>
    </source>
</evidence>
<dbReference type="InterPro" id="IPR056743">
    <property type="entry name" value="TRM5-TYW2-like_MTfase"/>
</dbReference>
<dbReference type="Proteomes" id="UP000038009">
    <property type="component" value="Unassembled WGS sequence"/>
</dbReference>
<protein>
    <recommendedName>
        <fullName evidence="5">SAM-dependent methyltransferase TRM5/TYW2-type domain-containing protein</fullName>
    </recommendedName>
</protein>
<keyword evidence="3" id="KW-0819">tRNA processing</keyword>
<organism evidence="6 7">
    <name type="scientific">Leptomonas seymouri</name>
    <dbReference type="NCBI Taxonomy" id="5684"/>
    <lineage>
        <taxon>Eukaryota</taxon>
        <taxon>Discoba</taxon>
        <taxon>Euglenozoa</taxon>
        <taxon>Kinetoplastea</taxon>
        <taxon>Metakinetoplastina</taxon>
        <taxon>Trypanosomatida</taxon>
        <taxon>Trypanosomatidae</taxon>
        <taxon>Leishmaniinae</taxon>
        <taxon>Leptomonas</taxon>
    </lineage>
</organism>
<evidence type="ECO:0000259" key="5">
    <source>
        <dbReference type="PROSITE" id="PS51684"/>
    </source>
</evidence>
<dbReference type="PANTHER" id="PTHR23245:SF41">
    <property type="entry name" value="TRNA(PHE) (4-DEMETHYLWYOSINE(37)-C(7)) AMINOCARBOXYPROPYLTRANSFERASE"/>
    <property type="match status" value="1"/>
</dbReference>
<dbReference type="GO" id="GO:0030488">
    <property type="term" value="P:tRNA methylation"/>
    <property type="evidence" value="ECO:0007669"/>
    <property type="project" value="TreeGrafter"/>
</dbReference>
<gene>
    <name evidence="6" type="ORF">ABL78_5526</name>
</gene>
<sequence length="403" mass="45164">MITQRLRVLIIGLVIAVVLYIAARHLSQAREDAKKRKRIRKSNQDVVDGRADKPSRRKPFRGTVRQKIDVFTEVVCAALPDAAAETVRRTFPRKFEVHGHVVVVRLNEGITESDLRPLAPYFASAFSPVQVGVVLLDVEGIVGELRRPTLHTLYQSETALTDYAVSLRRTLRRRWSDARNSKLPICSVSAEELETLVTKWTASPTYTTHVENGVMYSFDVSRVMFCSGNTTERMHFGAVDAAGETVVDMFCGIGYFAVPLAMRGKVKVLYALEKNPDSVEFIKVNAVLNRVDHVIHPICGDNREVGNEVVGKCDRVLMGYIPTCKAFLPRALSFLKRNESGRSVGTIHYHLLADKPHAAQEAMRDVREELGAEVADNTHISDLRCVKSYAPKRFHYVADLVFS</sequence>
<evidence type="ECO:0000313" key="7">
    <source>
        <dbReference type="Proteomes" id="UP000038009"/>
    </source>
</evidence>
<dbReference type="VEuPathDB" id="TriTrypDB:Lsey_0188_0210"/>
<feature type="region of interest" description="Disordered" evidence="4">
    <location>
        <begin position="32"/>
        <end position="58"/>
    </location>
</feature>
<reference evidence="6 7" key="1">
    <citation type="journal article" date="2015" name="PLoS Pathog.">
        <title>Leptomonas seymouri: Adaptations to the Dixenous Life Cycle Analyzed by Genome Sequencing, Transcriptome Profiling and Co-infection with Leishmania donovani.</title>
        <authorList>
            <person name="Kraeva N."/>
            <person name="Butenko A."/>
            <person name="Hlavacova J."/>
            <person name="Kostygov A."/>
            <person name="Myskova J."/>
            <person name="Grybchuk D."/>
            <person name="Lestinova T."/>
            <person name="Votypka J."/>
            <person name="Volf P."/>
            <person name="Opperdoes F."/>
            <person name="Flegontov P."/>
            <person name="Lukes J."/>
            <person name="Yurchenko V."/>
        </authorList>
    </citation>
    <scope>NUCLEOTIDE SEQUENCE [LARGE SCALE GENOMIC DNA]</scope>
    <source>
        <strain evidence="6 7">ATCC 30220</strain>
    </source>
</reference>
<dbReference type="GO" id="GO:0005737">
    <property type="term" value="C:cytoplasm"/>
    <property type="evidence" value="ECO:0007669"/>
    <property type="project" value="TreeGrafter"/>
</dbReference>
<accession>A0A0N0P4L5</accession>
<evidence type="ECO:0000256" key="4">
    <source>
        <dbReference type="SAM" id="MobiDB-lite"/>
    </source>
</evidence>
<dbReference type="CDD" id="cd02440">
    <property type="entry name" value="AdoMet_MTases"/>
    <property type="match status" value="1"/>
</dbReference>
<keyword evidence="2" id="KW-0949">S-adenosyl-L-methionine</keyword>
<evidence type="ECO:0000256" key="3">
    <source>
        <dbReference type="ARBA" id="ARBA00022694"/>
    </source>
</evidence>
<feature type="domain" description="SAM-dependent methyltransferase TRM5/TYW2-type" evidence="5">
    <location>
        <begin position="95"/>
        <end position="403"/>
    </location>
</feature>
<dbReference type="OMA" id="VHYHFLA"/>
<dbReference type="PROSITE" id="PS51684">
    <property type="entry name" value="SAM_MT_TRM5_TYW2"/>
    <property type="match status" value="1"/>
</dbReference>
<dbReference type="Pfam" id="PF02475">
    <property type="entry name" value="TRM5-TYW2_MTfase"/>
    <property type="match status" value="1"/>
</dbReference>
<keyword evidence="1" id="KW-0808">Transferase</keyword>
<dbReference type="InterPro" id="IPR030382">
    <property type="entry name" value="MeTrfase_TRM5/TYW2"/>
</dbReference>
<keyword evidence="7" id="KW-1185">Reference proteome</keyword>
<evidence type="ECO:0000313" key="6">
    <source>
        <dbReference type="EMBL" id="KPI85436.1"/>
    </source>
</evidence>
<dbReference type="Gene3D" id="3.40.50.150">
    <property type="entry name" value="Vaccinia Virus protein VP39"/>
    <property type="match status" value="1"/>
</dbReference>